<evidence type="ECO:0000256" key="1">
    <source>
        <dbReference type="SAM" id="Phobius"/>
    </source>
</evidence>
<dbReference type="EMBL" id="JABSTV010001250">
    <property type="protein sequence ID" value="KAH7957593.1"/>
    <property type="molecule type" value="Genomic_DNA"/>
</dbReference>
<comment type="caution">
    <text evidence="2">The sequence shown here is derived from an EMBL/GenBank/DDBJ whole genome shotgun (WGS) entry which is preliminary data.</text>
</comment>
<organism evidence="2 3">
    <name type="scientific">Rhipicephalus sanguineus</name>
    <name type="common">Brown dog tick</name>
    <name type="synonym">Ixodes sanguineus</name>
    <dbReference type="NCBI Taxonomy" id="34632"/>
    <lineage>
        <taxon>Eukaryota</taxon>
        <taxon>Metazoa</taxon>
        <taxon>Ecdysozoa</taxon>
        <taxon>Arthropoda</taxon>
        <taxon>Chelicerata</taxon>
        <taxon>Arachnida</taxon>
        <taxon>Acari</taxon>
        <taxon>Parasitiformes</taxon>
        <taxon>Ixodida</taxon>
        <taxon>Ixodoidea</taxon>
        <taxon>Ixodidae</taxon>
        <taxon>Rhipicephalinae</taxon>
        <taxon>Rhipicephalus</taxon>
        <taxon>Rhipicephalus</taxon>
    </lineage>
</organism>
<reference evidence="2" key="2">
    <citation type="submission" date="2021-09" db="EMBL/GenBank/DDBJ databases">
        <authorList>
            <person name="Jia N."/>
            <person name="Wang J."/>
            <person name="Shi W."/>
            <person name="Du L."/>
            <person name="Sun Y."/>
            <person name="Zhan W."/>
            <person name="Jiang J."/>
            <person name="Wang Q."/>
            <person name="Zhang B."/>
            <person name="Ji P."/>
            <person name="Sakyi L.B."/>
            <person name="Cui X."/>
            <person name="Yuan T."/>
            <person name="Jiang B."/>
            <person name="Yang W."/>
            <person name="Lam T.T.-Y."/>
            <person name="Chang Q."/>
            <person name="Ding S."/>
            <person name="Wang X."/>
            <person name="Zhu J."/>
            <person name="Ruan X."/>
            <person name="Zhao L."/>
            <person name="Wei J."/>
            <person name="Que T."/>
            <person name="Du C."/>
            <person name="Cheng J."/>
            <person name="Dai P."/>
            <person name="Han X."/>
            <person name="Huang E."/>
            <person name="Gao Y."/>
            <person name="Liu J."/>
            <person name="Shao H."/>
            <person name="Ye R."/>
            <person name="Li L."/>
            <person name="Wei W."/>
            <person name="Wang X."/>
            <person name="Wang C."/>
            <person name="Huo Q."/>
            <person name="Li W."/>
            <person name="Guo W."/>
            <person name="Chen H."/>
            <person name="Chen S."/>
            <person name="Zhou L."/>
            <person name="Zhou L."/>
            <person name="Ni X."/>
            <person name="Tian J."/>
            <person name="Zhou Y."/>
            <person name="Sheng Y."/>
            <person name="Liu T."/>
            <person name="Pan Y."/>
            <person name="Xia L."/>
            <person name="Li J."/>
            <person name="Zhao F."/>
            <person name="Cao W."/>
        </authorList>
    </citation>
    <scope>NUCLEOTIDE SEQUENCE</scope>
    <source>
        <strain evidence="2">Rsan-2018</strain>
        <tissue evidence="2">Larvae</tissue>
    </source>
</reference>
<feature type="transmembrane region" description="Helical" evidence="1">
    <location>
        <begin position="88"/>
        <end position="107"/>
    </location>
</feature>
<dbReference type="Proteomes" id="UP000821837">
    <property type="component" value="Unassembled WGS sequence"/>
</dbReference>
<accession>A0A9D4SZ52</accession>
<sequence>MTVLAWGNSIGVIFENRNRQVYSRKLLRKVLYLLLGFGIPYTLKLAQSGGVMSLKWTTMIGILYGTITTTLVSTLVAMIIMRFHVKRAFGALLVLVYVLYTVAAILIEAKVI</sequence>
<keyword evidence="1" id="KW-0472">Membrane</keyword>
<keyword evidence="3" id="KW-1185">Reference proteome</keyword>
<keyword evidence="1" id="KW-1133">Transmembrane helix</keyword>
<reference evidence="2" key="1">
    <citation type="journal article" date="2020" name="Cell">
        <title>Large-Scale Comparative Analyses of Tick Genomes Elucidate Their Genetic Diversity and Vector Capacities.</title>
        <authorList>
            <consortium name="Tick Genome and Microbiome Consortium (TIGMIC)"/>
            <person name="Jia N."/>
            <person name="Wang J."/>
            <person name="Shi W."/>
            <person name="Du L."/>
            <person name="Sun Y."/>
            <person name="Zhan W."/>
            <person name="Jiang J.F."/>
            <person name="Wang Q."/>
            <person name="Zhang B."/>
            <person name="Ji P."/>
            <person name="Bell-Sakyi L."/>
            <person name="Cui X.M."/>
            <person name="Yuan T.T."/>
            <person name="Jiang B.G."/>
            <person name="Yang W.F."/>
            <person name="Lam T.T."/>
            <person name="Chang Q.C."/>
            <person name="Ding S.J."/>
            <person name="Wang X.J."/>
            <person name="Zhu J.G."/>
            <person name="Ruan X.D."/>
            <person name="Zhao L."/>
            <person name="Wei J.T."/>
            <person name="Ye R.Z."/>
            <person name="Que T.C."/>
            <person name="Du C.H."/>
            <person name="Zhou Y.H."/>
            <person name="Cheng J.X."/>
            <person name="Dai P.F."/>
            <person name="Guo W.B."/>
            <person name="Han X.H."/>
            <person name="Huang E.J."/>
            <person name="Li L.F."/>
            <person name="Wei W."/>
            <person name="Gao Y.C."/>
            <person name="Liu J.Z."/>
            <person name="Shao H.Z."/>
            <person name="Wang X."/>
            <person name="Wang C.C."/>
            <person name="Yang T.C."/>
            <person name="Huo Q.B."/>
            <person name="Li W."/>
            <person name="Chen H.Y."/>
            <person name="Chen S.E."/>
            <person name="Zhou L.G."/>
            <person name="Ni X.B."/>
            <person name="Tian J.H."/>
            <person name="Sheng Y."/>
            <person name="Liu T."/>
            <person name="Pan Y.S."/>
            <person name="Xia L.Y."/>
            <person name="Li J."/>
            <person name="Zhao F."/>
            <person name="Cao W.C."/>
        </authorList>
    </citation>
    <scope>NUCLEOTIDE SEQUENCE</scope>
    <source>
        <strain evidence="2">Rsan-2018</strain>
    </source>
</reference>
<feature type="transmembrane region" description="Helical" evidence="1">
    <location>
        <begin position="63"/>
        <end position="81"/>
    </location>
</feature>
<name>A0A9D4SZ52_RHISA</name>
<gene>
    <name evidence="2" type="ORF">HPB52_020731</name>
</gene>
<keyword evidence="1" id="KW-0812">Transmembrane</keyword>
<dbReference type="AlphaFoldDB" id="A0A9D4SZ52"/>
<feature type="transmembrane region" description="Helical" evidence="1">
    <location>
        <begin position="26"/>
        <end position="43"/>
    </location>
</feature>
<proteinExistence type="predicted"/>
<evidence type="ECO:0000313" key="2">
    <source>
        <dbReference type="EMBL" id="KAH7957593.1"/>
    </source>
</evidence>
<protein>
    <submittedName>
        <fullName evidence="2">Uncharacterized protein</fullName>
    </submittedName>
</protein>
<evidence type="ECO:0000313" key="3">
    <source>
        <dbReference type="Proteomes" id="UP000821837"/>
    </source>
</evidence>